<dbReference type="PROSITE" id="PS50297">
    <property type="entry name" value="ANK_REP_REGION"/>
    <property type="match status" value="1"/>
</dbReference>
<dbReference type="PANTHER" id="PTHR24128">
    <property type="entry name" value="HOMEOBOX PROTEIN WARIAI"/>
    <property type="match status" value="1"/>
</dbReference>
<accession>A0A5N6R6K7</accession>
<evidence type="ECO:0000256" key="1">
    <source>
        <dbReference type="PROSITE-ProRule" id="PRU00023"/>
    </source>
</evidence>
<evidence type="ECO:0000313" key="3">
    <source>
        <dbReference type="Proteomes" id="UP000327013"/>
    </source>
</evidence>
<keyword evidence="3" id="KW-1185">Reference proteome</keyword>
<gene>
    <name evidence="2" type="ORF">FH972_012318</name>
</gene>
<dbReference type="InterPro" id="IPR036770">
    <property type="entry name" value="Ankyrin_rpt-contain_sf"/>
</dbReference>
<protein>
    <submittedName>
        <fullName evidence="2">Uncharacterized protein</fullName>
    </submittedName>
</protein>
<feature type="repeat" description="ANK" evidence="1">
    <location>
        <begin position="70"/>
        <end position="97"/>
    </location>
</feature>
<dbReference type="SMART" id="SM00248">
    <property type="entry name" value="ANK"/>
    <property type="match status" value="4"/>
</dbReference>
<dbReference type="InterPro" id="IPR002110">
    <property type="entry name" value="Ankyrin_rpt"/>
</dbReference>
<name>A0A5N6R6K7_9ROSI</name>
<dbReference type="Proteomes" id="UP000327013">
    <property type="component" value="Chromosome 5"/>
</dbReference>
<evidence type="ECO:0000313" key="2">
    <source>
        <dbReference type="EMBL" id="KAE8055478.1"/>
    </source>
</evidence>
<organism evidence="2 3">
    <name type="scientific">Carpinus fangiana</name>
    <dbReference type="NCBI Taxonomy" id="176857"/>
    <lineage>
        <taxon>Eukaryota</taxon>
        <taxon>Viridiplantae</taxon>
        <taxon>Streptophyta</taxon>
        <taxon>Embryophyta</taxon>
        <taxon>Tracheophyta</taxon>
        <taxon>Spermatophyta</taxon>
        <taxon>Magnoliopsida</taxon>
        <taxon>eudicotyledons</taxon>
        <taxon>Gunneridae</taxon>
        <taxon>Pentapetalae</taxon>
        <taxon>rosids</taxon>
        <taxon>fabids</taxon>
        <taxon>Fagales</taxon>
        <taxon>Betulaceae</taxon>
        <taxon>Carpinus</taxon>
    </lineage>
</organism>
<dbReference type="SUPFAM" id="SSF48403">
    <property type="entry name" value="Ankyrin repeat"/>
    <property type="match status" value="1"/>
</dbReference>
<dbReference type="EMBL" id="CM017325">
    <property type="protein sequence ID" value="KAE8055478.1"/>
    <property type="molecule type" value="Genomic_DNA"/>
</dbReference>
<dbReference type="Gene3D" id="1.25.40.20">
    <property type="entry name" value="Ankyrin repeat-containing domain"/>
    <property type="match status" value="1"/>
</dbReference>
<dbReference type="Pfam" id="PF12796">
    <property type="entry name" value="Ank_2"/>
    <property type="match status" value="1"/>
</dbReference>
<keyword evidence="1" id="KW-0040">ANK repeat</keyword>
<reference evidence="2 3" key="1">
    <citation type="submission" date="2019-06" db="EMBL/GenBank/DDBJ databases">
        <title>A chromosomal-level reference genome of Carpinus fangiana (Coryloideae, Betulaceae).</title>
        <authorList>
            <person name="Yang X."/>
            <person name="Wang Z."/>
            <person name="Zhang L."/>
            <person name="Hao G."/>
            <person name="Liu J."/>
            <person name="Yang Y."/>
        </authorList>
    </citation>
    <scope>NUCLEOTIDE SEQUENCE [LARGE SCALE GENOMIC DNA]</scope>
    <source>
        <strain evidence="2">Cfa_2016G</strain>
        <tissue evidence="2">Leaf</tissue>
    </source>
</reference>
<dbReference type="PROSITE" id="PS50088">
    <property type="entry name" value="ANK_REPEAT"/>
    <property type="match status" value="1"/>
</dbReference>
<sequence>MDQSLRDVAEQGNIDALYASIRRDVKVLDNIDEFPFVETPLHVAVFAGHTRFALEIMRLKPSFSRKRNEDGFTPVHLASQNNQTKVVRQLLDVDEDLVRVQVKGRMTPLHYAAQTRNLHLLVEFLKVCPKSIKDVTIQRDTAFRIALKNNQVDAFNILTNWYEQTWYNDMFASQNKQDKDVLLSGVRGLLNSKDEEGNTLLHVAVSQNQPKASSLRSRFLLRNIESAF</sequence>
<dbReference type="OrthoDB" id="674805at2759"/>
<dbReference type="AlphaFoldDB" id="A0A5N6R6K7"/>
<dbReference type="PANTHER" id="PTHR24128:SF24">
    <property type="entry name" value="ANKYRIN REPEAT PROTEIN"/>
    <property type="match status" value="1"/>
</dbReference>
<proteinExistence type="predicted"/>